<protein>
    <submittedName>
        <fullName evidence="1">Uncharacterized protein</fullName>
    </submittedName>
</protein>
<organism evidence="1 2">
    <name type="scientific">Arabis nemorensis</name>
    <dbReference type="NCBI Taxonomy" id="586526"/>
    <lineage>
        <taxon>Eukaryota</taxon>
        <taxon>Viridiplantae</taxon>
        <taxon>Streptophyta</taxon>
        <taxon>Embryophyta</taxon>
        <taxon>Tracheophyta</taxon>
        <taxon>Spermatophyta</taxon>
        <taxon>Magnoliopsida</taxon>
        <taxon>eudicotyledons</taxon>
        <taxon>Gunneridae</taxon>
        <taxon>Pentapetalae</taxon>
        <taxon>rosids</taxon>
        <taxon>malvids</taxon>
        <taxon>Brassicales</taxon>
        <taxon>Brassicaceae</taxon>
        <taxon>Arabideae</taxon>
        <taxon>Arabis</taxon>
    </lineage>
</organism>
<gene>
    <name evidence="1" type="ORF">ANE_LOCUS5205</name>
</gene>
<sequence length="90" mass="10524">MASKFSSVFYSGMEGAIRKLKASPTSMKHFTFSKKWNELGHEGVMAIVEKVKDKERNEEHFEVDITDMRFTIQSKNSIFEFELQDEQVKK</sequence>
<dbReference type="AlphaFoldDB" id="A0A565B0C2"/>
<name>A0A565B0C2_9BRAS</name>
<accession>A0A565B0C2</accession>
<proteinExistence type="predicted"/>
<evidence type="ECO:0000313" key="1">
    <source>
        <dbReference type="EMBL" id="VVA94760.1"/>
    </source>
</evidence>
<keyword evidence="2" id="KW-1185">Reference proteome</keyword>
<comment type="caution">
    <text evidence="1">The sequence shown here is derived from an EMBL/GenBank/DDBJ whole genome shotgun (WGS) entry which is preliminary data.</text>
</comment>
<evidence type="ECO:0000313" key="2">
    <source>
        <dbReference type="Proteomes" id="UP000489600"/>
    </source>
</evidence>
<dbReference type="EMBL" id="CABITT030000002">
    <property type="protein sequence ID" value="VVA94760.1"/>
    <property type="molecule type" value="Genomic_DNA"/>
</dbReference>
<dbReference type="Proteomes" id="UP000489600">
    <property type="component" value="Unassembled WGS sequence"/>
</dbReference>
<reference evidence="1" key="1">
    <citation type="submission" date="2019-07" db="EMBL/GenBank/DDBJ databases">
        <authorList>
            <person name="Dittberner H."/>
        </authorList>
    </citation>
    <scope>NUCLEOTIDE SEQUENCE [LARGE SCALE GENOMIC DNA]</scope>
</reference>